<dbReference type="EMBL" id="AEMG01000029">
    <property type="protein sequence ID" value="EFW90000.1"/>
    <property type="molecule type" value="Genomic_DNA"/>
</dbReference>
<dbReference type="OrthoDB" id="238488at2157"/>
<dbReference type="Proteomes" id="UP000184203">
    <property type="component" value="Unassembled WGS sequence"/>
</dbReference>
<dbReference type="EMBL" id="FRAN01000004">
    <property type="protein sequence ID" value="SHL02227.1"/>
    <property type="molecule type" value="Genomic_DNA"/>
</dbReference>
<evidence type="ECO:0000313" key="4">
    <source>
        <dbReference type="Proteomes" id="UP000184203"/>
    </source>
</evidence>
<accession>E7QZ79</accession>
<evidence type="ECO:0000313" key="3">
    <source>
        <dbReference type="Proteomes" id="UP000003751"/>
    </source>
</evidence>
<reference evidence="2" key="2">
    <citation type="submission" date="2016-11" db="EMBL/GenBank/DDBJ databases">
        <authorList>
            <person name="Jaros S."/>
            <person name="Januszkiewicz K."/>
            <person name="Wedrychowicz H."/>
        </authorList>
    </citation>
    <scope>NUCLEOTIDE SEQUENCE [LARGE SCALE GENOMIC DNA]</scope>
    <source>
        <strain evidence="2">DX253</strain>
    </source>
</reference>
<evidence type="ECO:0000313" key="1">
    <source>
        <dbReference type="EMBL" id="EFW90000.1"/>
    </source>
</evidence>
<proteinExistence type="predicted"/>
<organism evidence="1 3">
    <name type="scientific">Haladaptatus paucihalophilus DX253</name>
    <dbReference type="NCBI Taxonomy" id="797209"/>
    <lineage>
        <taxon>Archaea</taxon>
        <taxon>Methanobacteriati</taxon>
        <taxon>Methanobacteriota</taxon>
        <taxon>Stenosarchaea group</taxon>
        <taxon>Halobacteria</taxon>
        <taxon>Halobacteriales</taxon>
        <taxon>Haladaptataceae</taxon>
        <taxon>Haladaptatus</taxon>
    </lineage>
</organism>
<reference evidence="4" key="3">
    <citation type="submission" date="2016-11" db="EMBL/GenBank/DDBJ databases">
        <authorList>
            <person name="Varghese N."/>
            <person name="Submissions S."/>
        </authorList>
    </citation>
    <scope>NUCLEOTIDE SEQUENCE [LARGE SCALE GENOMIC DNA]</scope>
    <source>
        <strain evidence="4">DX253</strain>
    </source>
</reference>
<dbReference type="AlphaFoldDB" id="E7QZ79"/>
<gene>
    <name evidence="2" type="ORF">SAMN05444342_2766</name>
    <name evidence="1" type="ORF">ZOD2009_20432</name>
</gene>
<dbReference type="PATRIC" id="fig|797209.4.peg.3999"/>
<protein>
    <submittedName>
        <fullName evidence="1">Uncharacterized protein</fullName>
    </submittedName>
</protein>
<evidence type="ECO:0000313" key="2">
    <source>
        <dbReference type="EMBL" id="SHL02227.1"/>
    </source>
</evidence>
<dbReference type="RefSeq" id="WP_007983025.1">
    <property type="nucleotide sequence ID" value="NZ_AEMG01000029.1"/>
</dbReference>
<dbReference type="eggNOG" id="ENOG502N5EI">
    <property type="taxonomic scope" value="Archaea"/>
</dbReference>
<reference evidence="1 3" key="1">
    <citation type="journal article" date="2014" name="ISME J.">
        <title>Trehalose/2-sulfotrehalose biosynthesis and glycine-betaine uptake are widely spread mechanisms for osmoadaptation in the Halobacteriales.</title>
        <authorList>
            <person name="Youssef N.H."/>
            <person name="Savage-Ashlock K.N."/>
            <person name="McCully A.L."/>
            <person name="Luedtke B."/>
            <person name="Shaw E.I."/>
            <person name="Hoff W.D."/>
            <person name="Elshahed M.S."/>
        </authorList>
    </citation>
    <scope>NUCLEOTIDE SEQUENCE [LARGE SCALE GENOMIC DNA]</scope>
    <source>
        <strain evidence="1 3">DX253</strain>
    </source>
</reference>
<name>E7QZ79_HALPU</name>
<keyword evidence="4" id="KW-1185">Reference proteome</keyword>
<sequence>MVSKSKIRDAVGKSEIENWEKHPFTMHPVRSDDESMRACWVYEHDVNLRLERTEALAADVEQEWTAELPAPSHSYEYYLFYGTSPVESHVIVSVDEHNAAIPLPERDEDGNRYITPYQATLGRVVTGDYQDFEIYLDWTDIEIR</sequence>
<dbReference type="Proteomes" id="UP000003751">
    <property type="component" value="Unassembled WGS sequence"/>
</dbReference>